<evidence type="ECO:0000313" key="6">
    <source>
        <dbReference type="EMBL" id="BDN83699.1"/>
    </source>
</evidence>
<feature type="compositionally biased region" description="Pro residues" evidence="2">
    <location>
        <begin position="405"/>
        <end position="423"/>
    </location>
</feature>
<feature type="compositionally biased region" description="Low complexity" evidence="2">
    <location>
        <begin position="490"/>
        <end position="502"/>
    </location>
</feature>
<evidence type="ECO:0008006" key="8">
    <source>
        <dbReference type="Google" id="ProtNLM"/>
    </source>
</evidence>
<feature type="compositionally biased region" description="Low complexity" evidence="2">
    <location>
        <begin position="562"/>
        <end position="573"/>
    </location>
</feature>
<feature type="transmembrane region" description="Helical" evidence="3">
    <location>
        <begin position="373"/>
        <end position="396"/>
    </location>
</feature>
<dbReference type="GO" id="GO:0052572">
    <property type="term" value="P:response to host immune response"/>
    <property type="evidence" value="ECO:0007669"/>
    <property type="project" value="TreeGrafter"/>
</dbReference>
<feature type="region of interest" description="Disordered" evidence="2">
    <location>
        <begin position="189"/>
        <end position="222"/>
    </location>
</feature>
<evidence type="ECO:0000256" key="1">
    <source>
        <dbReference type="ARBA" id="ARBA00010652"/>
    </source>
</evidence>
<dbReference type="Proteomes" id="UP001058626">
    <property type="component" value="Chromosome"/>
</dbReference>
<keyword evidence="3" id="KW-0472">Membrane</keyword>
<feature type="compositionally biased region" description="Basic and acidic residues" evidence="2">
    <location>
        <begin position="526"/>
        <end position="536"/>
    </location>
</feature>
<dbReference type="AlphaFoldDB" id="A0A9N7LXG9"/>
<feature type="compositionally biased region" description="Polar residues" evidence="2">
    <location>
        <begin position="595"/>
        <end position="605"/>
    </location>
</feature>
<keyword evidence="3" id="KW-0812">Transmembrane</keyword>
<evidence type="ECO:0000259" key="5">
    <source>
        <dbReference type="Pfam" id="PF18878"/>
    </source>
</evidence>
<gene>
    <name evidence="6" type="ORF">NJB1907Z4_C39140</name>
</gene>
<dbReference type="InterPro" id="IPR043641">
    <property type="entry name" value="PPE-PPW_C"/>
</dbReference>
<dbReference type="InterPro" id="IPR038332">
    <property type="entry name" value="PPE_sf"/>
</dbReference>
<evidence type="ECO:0000259" key="4">
    <source>
        <dbReference type="Pfam" id="PF00823"/>
    </source>
</evidence>
<dbReference type="PANTHER" id="PTHR46766">
    <property type="entry name" value="GLUTAMINE-RICH PROTEIN 2"/>
    <property type="match status" value="1"/>
</dbReference>
<sequence length="605" mass="62958">MTLPFLLSIFTVVPTFWMGQPPEVHSGALSFGPGPGPLSEAGAFLHQLGLEYDWAAKDLSNELAVVPWQGVGSESYRGAFGPYLEWLEEAGQECQQQAIAHEQAAVAYSVALAEMPTLAELSVNRASNMALLSTNFFGINTIPLAINEADYARMWVQAAGVMQLYQQQANMAVALNPPRNRPAPLMLRGPDQQEPAGPIIEEPEDDPIEDGGDANGLVERPDNEAGPIIEELADDGAEVGADRALVVFDNANVVEGEPATIPQLLVAALGQIANFVGQTFSLIGNIISFVDRALGWALRFFAAVAVYNAVSMIASAMAFIYNLVTTIAQMVYAVYTAVAYSLTMLMQAISYITSLVTQFAATLTQLTAAYVPMLLGGVLTGVAPSVALTSSAGFVLPDGSSLAAGPPPAPPGATLAPPPPSAPPATLGTELTPAAATAPAAPAAAFAPQPVAGVGMEGYAYLAGGMTPIARTAFDASARTKAPEPCDAEAAASTAPAQQQPRSQRRRRAKIEKVGRGFEYADLEPDTDHDRSRSCNEQRVAAATSDRVARNGGFAGTGHRQTTTAASGLTTLGDNAFSGGPRMPMIPGTWGADSAPSSGAISDAQ</sequence>
<keyword evidence="7" id="KW-1185">Reference proteome</keyword>
<dbReference type="Pfam" id="PF18878">
    <property type="entry name" value="PPE-PPW"/>
    <property type="match status" value="1"/>
</dbReference>
<feature type="compositionally biased region" description="Acidic residues" evidence="2">
    <location>
        <begin position="201"/>
        <end position="212"/>
    </location>
</feature>
<name>A0A9N7LXG9_9MYCO</name>
<feature type="region of interest" description="Disordered" evidence="2">
    <location>
        <begin position="480"/>
        <end position="605"/>
    </location>
</feature>
<feature type="domain" description="PPE-PPW subfamily C-terminal" evidence="5">
    <location>
        <begin position="544"/>
        <end position="590"/>
    </location>
</feature>
<evidence type="ECO:0000256" key="3">
    <source>
        <dbReference type="SAM" id="Phobius"/>
    </source>
</evidence>
<dbReference type="Gene3D" id="1.20.1260.20">
    <property type="entry name" value="PPE superfamily"/>
    <property type="match status" value="1"/>
</dbReference>
<accession>A0A9N7LXG9</accession>
<dbReference type="PANTHER" id="PTHR46766:SF1">
    <property type="entry name" value="GLUTAMINE-RICH PROTEIN 2"/>
    <property type="match status" value="1"/>
</dbReference>
<evidence type="ECO:0000313" key="7">
    <source>
        <dbReference type="Proteomes" id="UP001058626"/>
    </source>
</evidence>
<evidence type="ECO:0000256" key="2">
    <source>
        <dbReference type="SAM" id="MobiDB-lite"/>
    </source>
</evidence>
<dbReference type="SUPFAM" id="SSF140459">
    <property type="entry name" value="PE/PPE dimer-like"/>
    <property type="match status" value="1"/>
</dbReference>
<comment type="similarity">
    <text evidence="1">Belongs to the mycobacterial PPE family.</text>
</comment>
<feature type="transmembrane region" description="Helical" evidence="3">
    <location>
        <begin position="332"/>
        <end position="353"/>
    </location>
</feature>
<dbReference type="InterPro" id="IPR000030">
    <property type="entry name" value="PPE_dom"/>
</dbReference>
<keyword evidence="3" id="KW-1133">Transmembrane helix</keyword>
<feature type="domain" description="PPE" evidence="4">
    <location>
        <begin position="17"/>
        <end position="174"/>
    </location>
</feature>
<feature type="region of interest" description="Disordered" evidence="2">
    <location>
        <begin position="403"/>
        <end position="429"/>
    </location>
</feature>
<feature type="transmembrane region" description="Helical" evidence="3">
    <location>
        <begin position="296"/>
        <end position="320"/>
    </location>
</feature>
<dbReference type="EMBL" id="AP026367">
    <property type="protein sequence ID" value="BDN83699.1"/>
    <property type="molecule type" value="Genomic_DNA"/>
</dbReference>
<dbReference type="Pfam" id="PF00823">
    <property type="entry name" value="PPE"/>
    <property type="match status" value="1"/>
</dbReference>
<organism evidence="6 7">
    <name type="scientific">Mycobacterium pseudoshottsii</name>
    <dbReference type="NCBI Taxonomy" id="265949"/>
    <lineage>
        <taxon>Bacteria</taxon>
        <taxon>Bacillati</taxon>
        <taxon>Actinomycetota</taxon>
        <taxon>Actinomycetes</taxon>
        <taxon>Mycobacteriales</taxon>
        <taxon>Mycobacteriaceae</taxon>
        <taxon>Mycobacterium</taxon>
        <taxon>Mycobacterium ulcerans group</taxon>
    </lineage>
</organism>
<reference evidence="6" key="1">
    <citation type="submission" date="2022-06" db="EMBL/GenBank/DDBJ databases">
        <title>Complete genome sequence of Mycobacterium pseudoshottsii NJB1907-Z4.</title>
        <authorList>
            <person name="Komine T."/>
            <person name="Fukano H."/>
            <person name="Wada S."/>
        </authorList>
    </citation>
    <scope>NUCLEOTIDE SEQUENCE</scope>
    <source>
        <strain evidence="6">NJB1907-Z4</strain>
    </source>
</reference>
<protein>
    <recommendedName>
        <fullName evidence="8">PPE family protein</fullName>
    </recommendedName>
</protein>
<proteinExistence type="inferred from homology"/>